<reference evidence="1" key="1">
    <citation type="submission" date="2021-06" db="EMBL/GenBank/DDBJ databases">
        <title>Parelaphostrongylus tenuis whole genome reference sequence.</title>
        <authorList>
            <person name="Garwood T.J."/>
            <person name="Larsen P.A."/>
            <person name="Fountain-Jones N.M."/>
            <person name="Garbe J.R."/>
            <person name="Macchietto M.G."/>
            <person name="Kania S.A."/>
            <person name="Gerhold R.W."/>
            <person name="Richards J.E."/>
            <person name="Wolf T.M."/>
        </authorList>
    </citation>
    <scope>NUCLEOTIDE SEQUENCE</scope>
    <source>
        <strain evidence="1">MNPRO001-30</strain>
        <tissue evidence="1">Meninges</tissue>
    </source>
</reference>
<dbReference type="Proteomes" id="UP001196413">
    <property type="component" value="Unassembled WGS sequence"/>
</dbReference>
<sequence>MKLLAIVPQQQSLQSFPERQSLAIRDISQQIIITAMIDRSRSQAQPLYSTPWGRQRTKQMISTSSNRRLKWMSTLYLLKSWQQDTVQISRLV</sequence>
<evidence type="ECO:0000313" key="2">
    <source>
        <dbReference type="Proteomes" id="UP001196413"/>
    </source>
</evidence>
<dbReference type="EMBL" id="JAHQIW010000255">
    <property type="protein sequence ID" value="KAJ1347011.1"/>
    <property type="molecule type" value="Genomic_DNA"/>
</dbReference>
<evidence type="ECO:0000313" key="1">
    <source>
        <dbReference type="EMBL" id="KAJ1347011.1"/>
    </source>
</evidence>
<comment type="caution">
    <text evidence="1">The sequence shown here is derived from an EMBL/GenBank/DDBJ whole genome shotgun (WGS) entry which is preliminary data.</text>
</comment>
<accession>A0AAD5MG37</accession>
<proteinExistence type="predicted"/>
<keyword evidence="2" id="KW-1185">Reference proteome</keyword>
<gene>
    <name evidence="1" type="ORF">KIN20_001947</name>
</gene>
<name>A0AAD5MG37_PARTN</name>
<dbReference type="AlphaFoldDB" id="A0AAD5MG37"/>
<protein>
    <submittedName>
        <fullName evidence="1">Uncharacterized protein</fullName>
    </submittedName>
</protein>
<organism evidence="1 2">
    <name type="scientific">Parelaphostrongylus tenuis</name>
    <name type="common">Meningeal worm</name>
    <dbReference type="NCBI Taxonomy" id="148309"/>
    <lineage>
        <taxon>Eukaryota</taxon>
        <taxon>Metazoa</taxon>
        <taxon>Ecdysozoa</taxon>
        <taxon>Nematoda</taxon>
        <taxon>Chromadorea</taxon>
        <taxon>Rhabditida</taxon>
        <taxon>Rhabditina</taxon>
        <taxon>Rhabditomorpha</taxon>
        <taxon>Strongyloidea</taxon>
        <taxon>Metastrongylidae</taxon>
        <taxon>Parelaphostrongylus</taxon>
    </lineage>
</organism>